<organism evidence="1 2">
    <name type="scientific">Burkholderia cepacia</name>
    <name type="common">Pseudomonas cepacia</name>
    <dbReference type="NCBI Taxonomy" id="292"/>
    <lineage>
        <taxon>Bacteria</taxon>
        <taxon>Pseudomonadati</taxon>
        <taxon>Pseudomonadota</taxon>
        <taxon>Betaproteobacteria</taxon>
        <taxon>Burkholderiales</taxon>
        <taxon>Burkholderiaceae</taxon>
        <taxon>Burkholderia</taxon>
        <taxon>Burkholderia cepacia complex</taxon>
    </lineage>
</organism>
<proteinExistence type="predicted"/>
<dbReference type="EMBL" id="LDWR01000022">
    <property type="protein sequence ID" value="KML57587.1"/>
    <property type="molecule type" value="Genomic_DNA"/>
</dbReference>
<comment type="caution">
    <text evidence="1">The sequence shown here is derived from an EMBL/GenBank/DDBJ whole genome shotgun (WGS) entry which is preliminary data.</text>
</comment>
<name>A0A0J5X3D1_BURCE</name>
<dbReference type="Proteomes" id="UP000036338">
    <property type="component" value="Unassembled WGS sequence"/>
</dbReference>
<accession>A0A0J5X3D1</accession>
<gene>
    <name evidence="1" type="ORF">VL15_14165</name>
</gene>
<evidence type="ECO:0000313" key="1">
    <source>
        <dbReference type="EMBL" id="KML57587.1"/>
    </source>
</evidence>
<sequence>MPILELRILPPIAVGRLGAAATPLEAFDLVVDPDNPLDFRRIVPCTTLEVDPESGEIVKAYVPDTIRFKDENRKVRPVAPFLEVFARTSEAPDTLQPLTLQLLAMEQLDLDALHWDIHLGNIKIYRRTNDANDKIHANLTGLKDHKRHAMQGHCEHFRQGRYLPLGYVQFVKPTAQFPEIRLRYTPAAGIVYGTRLVRRTSDKESEDKLKLDPVIDRDDLLLYAETPGKWLGFKEAGGPTKEHPAPTNPAQIFAGYADKDGNQVSWGYLDDECDGHVQVVLTRKDGSTLRAHGYIGAGPPAYAPDTLPVRVVSDEMEQILHGIHVAEESVSIDEATEIVLRALETIRLMNTAVMNGNPVNGRLNVASTMVRQNTADFERYYEPIAAESIVDNLALRALHERVFSTLAAGGAPWFAKLLRQPEEIGDLTAEGLRKMPALMRGADGRSLTLTRRHINLVIKAARDAMFGQPDPKGDKHVG</sequence>
<reference evidence="1 2" key="1">
    <citation type="submission" date="2015-05" db="EMBL/GenBank/DDBJ databases">
        <title>Draft genome of Burkholderia cepacia LK29.</title>
        <authorList>
            <person name="Chan X.Y."/>
        </authorList>
    </citation>
    <scope>NUCLEOTIDE SEQUENCE [LARGE SCALE GENOMIC DNA]</scope>
    <source>
        <strain evidence="1 2">LK29</strain>
    </source>
</reference>
<protein>
    <submittedName>
        <fullName evidence="1">Uncharacterized protein</fullName>
    </submittedName>
</protein>
<dbReference type="AlphaFoldDB" id="A0A0J5X3D1"/>
<dbReference type="RefSeq" id="WP_048246259.1">
    <property type="nucleotide sequence ID" value="NZ_LDWR01000022.1"/>
</dbReference>
<dbReference type="PATRIC" id="fig|292.27.peg.2731"/>
<evidence type="ECO:0000313" key="2">
    <source>
        <dbReference type="Proteomes" id="UP000036338"/>
    </source>
</evidence>